<feature type="region of interest" description="Disordered" evidence="11">
    <location>
        <begin position="1320"/>
        <end position="1341"/>
    </location>
</feature>
<dbReference type="InterPro" id="IPR029058">
    <property type="entry name" value="AB_hydrolase_fold"/>
</dbReference>
<dbReference type="GO" id="GO:0004222">
    <property type="term" value="F:metalloendopeptidase activity"/>
    <property type="evidence" value="ECO:0000318"/>
    <property type="project" value="GO_Central"/>
</dbReference>
<evidence type="ECO:0000256" key="1">
    <source>
        <dbReference type="ARBA" id="ARBA00005964"/>
    </source>
</evidence>
<gene>
    <name evidence="13" type="primary">WBGene00115888</name>
</gene>
<reference evidence="14" key="1">
    <citation type="journal article" date="2008" name="Nat. Genet.">
        <title>The Pristionchus pacificus genome provides a unique perspective on nematode lifestyle and parasitism.</title>
        <authorList>
            <person name="Dieterich C."/>
            <person name="Clifton S.W."/>
            <person name="Schuster L.N."/>
            <person name="Chinwalla A."/>
            <person name="Delehaunty K."/>
            <person name="Dinkelacker I."/>
            <person name="Fulton L."/>
            <person name="Fulton R."/>
            <person name="Godfrey J."/>
            <person name="Minx P."/>
            <person name="Mitreva M."/>
            <person name="Roeseler W."/>
            <person name="Tian H."/>
            <person name="Witte H."/>
            <person name="Yang S.P."/>
            <person name="Wilson R.K."/>
            <person name="Sommer R.J."/>
        </authorList>
    </citation>
    <scope>NUCLEOTIDE SEQUENCE [LARGE SCALE GENOMIC DNA]</scope>
    <source>
        <strain evidence="14">PS312</strain>
    </source>
</reference>
<dbReference type="InterPro" id="IPR036383">
    <property type="entry name" value="TSP1_rpt_sf"/>
</dbReference>
<evidence type="ECO:0000256" key="12">
    <source>
        <dbReference type="SAM" id="SignalP"/>
    </source>
</evidence>
<dbReference type="SUPFAM" id="SSF53474">
    <property type="entry name" value="alpha/beta-Hydrolases"/>
    <property type="match status" value="1"/>
</dbReference>
<dbReference type="GO" id="GO:0031012">
    <property type="term" value="C:extracellular matrix"/>
    <property type="evidence" value="ECO:0000318"/>
    <property type="project" value="GO_Central"/>
</dbReference>
<dbReference type="PROSITE" id="PS50215">
    <property type="entry name" value="ADAM_MEPRO"/>
    <property type="match status" value="1"/>
</dbReference>
<dbReference type="InterPro" id="IPR000884">
    <property type="entry name" value="TSP1_rpt"/>
</dbReference>
<dbReference type="GO" id="GO:0006508">
    <property type="term" value="P:proteolysis"/>
    <property type="evidence" value="ECO:0000318"/>
    <property type="project" value="GO_Central"/>
</dbReference>
<evidence type="ECO:0000256" key="10">
    <source>
        <dbReference type="PROSITE-ProRule" id="PRU00276"/>
    </source>
</evidence>
<feature type="chain" id="PRO_5043994286" evidence="12">
    <location>
        <begin position="17"/>
        <end position="1650"/>
    </location>
</feature>
<dbReference type="SUPFAM" id="SSF82895">
    <property type="entry name" value="TSP-1 type 1 repeat"/>
    <property type="match status" value="3"/>
</dbReference>
<accession>A0A2A6BGI0</accession>
<keyword evidence="4 12" id="KW-0732">Signal</keyword>
<accession>A0A8R1UFX6</accession>
<dbReference type="Pfam" id="PF01421">
    <property type="entry name" value="Reprolysin"/>
    <property type="match status" value="1"/>
</dbReference>
<dbReference type="InterPro" id="IPR051093">
    <property type="entry name" value="Neuroligin/BSAL"/>
</dbReference>
<dbReference type="Proteomes" id="UP000005239">
    <property type="component" value="Unassembled WGS sequence"/>
</dbReference>
<comment type="similarity">
    <text evidence="1">Belongs to the type-B carboxylesterase/lipase family.</text>
</comment>
<dbReference type="Gene3D" id="3.40.50.1820">
    <property type="entry name" value="alpha/beta hydrolase"/>
    <property type="match status" value="2"/>
</dbReference>
<proteinExistence type="inferred from homology"/>
<feature type="binding site" evidence="10">
    <location>
        <position position="1018"/>
    </location>
    <ligand>
        <name>Zn(2+)</name>
        <dbReference type="ChEBI" id="CHEBI:29105"/>
        <note>catalytic</note>
    </ligand>
</feature>
<name>A0A2A6BGI0_PRIPA</name>
<keyword evidence="2" id="KW-0645">Protease</keyword>
<dbReference type="PROSITE" id="PS00941">
    <property type="entry name" value="CARBOXYLESTERASE_B_2"/>
    <property type="match status" value="1"/>
</dbReference>
<dbReference type="SMART" id="SM00209">
    <property type="entry name" value="TSP1"/>
    <property type="match status" value="3"/>
</dbReference>
<dbReference type="PROSITE" id="PS50092">
    <property type="entry name" value="TSP1"/>
    <property type="match status" value="3"/>
</dbReference>
<sequence>MRIPFILLISFHCAHSSIRHVHPIELTIQSGSIRGEYLRQKGNDYAIFKGIPYAAPPVGSLRFQMPEPPARWRGVMNATQYSALCVQKREGLPSHPERSQAHFSEDCLYLNVFAPTQAILDNFVSRKIVFVSMNYRLGPLGFVSTGDSSLPGNIGLWDMLLALKWTKTNAQVFGGDPDNILVMGNGAGAAAASILALSPKAEGLFHRVLLMSGSALSPGAVRETAVNATWNLDTKLHCRSFNSSQLIDCFRKKIKDEILNFDRPDPDEYEEFVPIVDGPGGIIPEPPERTLKRTKLKHALMIGTTKDESSLYISSIKSMRKPSGHASGVASMDTSVPNAGQLTAVEVARLLESRAIVLCANPKVVSPLAVVQGDNQAAVAILKKGSMKPELNLIARRVEEGRVRAIATFKLSWVPREMIVEADLADEKNINVSAIVTDADAEKYTLRLTNTTEKISNKQLVHQACIHEYINTKVDPAYSETILQHSVLKMFSHFWYDAPSSKLAEYYLNRSQPVYLYSFDHISENFYDIDRAFHGVDAMHLFNIEPKFLHKRKARRDTFTINHFFSLAISSFDMNWKLDERVTEIFSELISNFARAGSPTPMNSGYAFNWTSVEINELNYLSITDSPQMEVGFRWQGHVFWNRYIAQLEDVDVGNLHKVAALEKSLGDFQISTALVQFFTPEELRYTFGVRELKEVPVHSQVIPQLIQHGNDLTLHVEVDGRVYDLPLEESIDGLHGGKNVAVVRRGLNSSKLSLGLGARRCHYRSISNTTIAAISTCDGRVKGTIIDEHGMHVIHPFPDRHGRTKRSTDNGVHVVYKREALVPTPDFCGIDSVITEEQLIEDETAIFEDVFVTGQKLTAQSDLIVELAVFVDEQLWRHFSSKYGGAAHSKLEDYTLTLLNNIQIMYYQPTASPPLTFRVIRYEVLSSQPSALAPHLHNYGHAQMYLDRFCRYQRNLGVRDWDHAILLTGFDIHRGAGSNSISGIARLDGMCDAWNTCTLAEGLDFTSAFIGTHELGHSLGMRHDEPYCQSKHIMSSSLGPGKVTCARGKNCMRVSNMGERLRIPTSSKPGQIYDANMQCSLMHGPGYQQVTPRQDSYDGICYMMWCGQSTFGRIITSHPALEGTFCGDNKWCQLGRCIPWDGDRSDNSWMAAPQPSPVRIDGAWTQWPGKNCNACQCPNIAGGIGLTVQKRTCTNPAPSNGGSECTGSSARALVCDRSCGPSAYSVDEFISQKCMEHKRFKNDKDLTGAGTQLIRYPQRACKVFCDVFNRRGGQRNYRFFGDNLPDGTSCGYDRYCLEGECLPLSCGEEALIGRDQSCPRDSCPVRREPPPPPPTTTTTRAPVRLTTTTSHTTTTSFQLWTEWSAWSGCSVTCGGGYRRRSRACLRGYCGGSTTEDDQCNTNDCPVPPRNEPPSWSGWTEWNECSVSCGRGSQARYRRCRTVDGTLSFDCSGENDGVEKGVRRTTYREKNIEVRNCDMGSCTAIGVWGSWGGWSTCSTSCGAGTLTRQRFCQRRRSVDPATRPSVLPQPVNGLPGTNGVHAHDCVEEVFDLVAGRVMKDRVPGRPMNKSSVMKKAAIKRVNGPVGRVGHRVPSPVVRVSRGGRDTVGRAIVPATTRNRPSVTKANARIGMRHGEVGVTGQRAQRHAVQD</sequence>
<dbReference type="InterPro" id="IPR024079">
    <property type="entry name" value="MetalloPept_cat_dom_sf"/>
</dbReference>
<dbReference type="Gene3D" id="3.40.390.10">
    <property type="entry name" value="Collagenase (Catalytic Domain)"/>
    <property type="match status" value="1"/>
</dbReference>
<dbReference type="InterPro" id="IPR002018">
    <property type="entry name" value="CarbesteraseB"/>
</dbReference>
<evidence type="ECO:0000256" key="3">
    <source>
        <dbReference type="ARBA" id="ARBA00022723"/>
    </source>
</evidence>
<keyword evidence="7" id="KW-0482">Metalloprotease</keyword>
<dbReference type="GO" id="GO:0030198">
    <property type="term" value="P:extracellular matrix organization"/>
    <property type="evidence" value="ECO:0000318"/>
    <property type="project" value="GO_Central"/>
</dbReference>
<evidence type="ECO:0000313" key="13">
    <source>
        <dbReference type="EnsemblMetazoa" id="PPA26334.1"/>
    </source>
</evidence>
<dbReference type="Pfam" id="PF25379">
    <property type="entry name" value="Adt-1"/>
    <property type="match status" value="1"/>
</dbReference>
<keyword evidence="5" id="KW-0378">Hydrolase</keyword>
<evidence type="ECO:0000256" key="11">
    <source>
        <dbReference type="SAM" id="MobiDB-lite"/>
    </source>
</evidence>
<dbReference type="InterPro" id="IPR019819">
    <property type="entry name" value="Carboxylesterase_B_CS"/>
</dbReference>
<dbReference type="SUPFAM" id="SSF55486">
    <property type="entry name" value="Metalloproteases ('zincins'), catalytic domain"/>
    <property type="match status" value="1"/>
</dbReference>
<dbReference type="InterPro" id="IPR001590">
    <property type="entry name" value="Peptidase_M12B"/>
</dbReference>
<reference evidence="13" key="2">
    <citation type="submission" date="2022-06" db="UniProtKB">
        <authorList>
            <consortium name="EnsemblMetazoa"/>
        </authorList>
    </citation>
    <scope>IDENTIFICATION</scope>
    <source>
        <strain evidence="13">PS312</strain>
    </source>
</reference>
<evidence type="ECO:0000256" key="4">
    <source>
        <dbReference type="ARBA" id="ARBA00022729"/>
    </source>
</evidence>
<evidence type="ECO:0000256" key="9">
    <source>
        <dbReference type="ARBA" id="ARBA00023180"/>
    </source>
</evidence>
<feature type="signal peptide" evidence="12">
    <location>
        <begin position="1"/>
        <end position="16"/>
    </location>
</feature>
<feature type="active site" evidence="10">
    <location>
        <position position="1015"/>
    </location>
</feature>
<evidence type="ECO:0000256" key="5">
    <source>
        <dbReference type="ARBA" id="ARBA00022801"/>
    </source>
</evidence>
<evidence type="ECO:0000313" key="14">
    <source>
        <dbReference type="Proteomes" id="UP000005239"/>
    </source>
</evidence>
<protein>
    <submittedName>
        <fullName evidence="13">Esterase</fullName>
    </submittedName>
</protein>
<feature type="region of interest" description="Disordered" evidence="11">
    <location>
        <begin position="1517"/>
        <end position="1539"/>
    </location>
</feature>
<dbReference type="GO" id="GO:0046872">
    <property type="term" value="F:metal ion binding"/>
    <property type="evidence" value="ECO:0007669"/>
    <property type="project" value="UniProtKB-KW"/>
</dbReference>
<evidence type="ECO:0000256" key="8">
    <source>
        <dbReference type="ARBA" id="ARBA00023157"/>
    </source>
</evidence>
<evidence type="ECO:0000256" key="7">
    <source>
        <dbReference type="ARBA" id="ARBA00023049"/>
    </source>
</evidence>
<feature type="binding site" evidence="10">
    <location>
        <position position="1014"/>
    </location>
    <ligand>
        <name>Zn(2+)</name>
        <dbReference type="ChEBI" id="CHEBI:29105"/>
        <note>catalytic</note>
    </ligand>
</feature>
<keyword evidence="6 10" id="KW-0862">Zinc</keyword>
<keyword evidence="3 10" id="KW-0479">Metal-binding</keyword>
<dbReference type="PANTHER" id="PTHR43903">
    <property type="entry name" value="NEUROLIGIN"/>
    <property type="match status" value="1"/>
</dbReference>
<dbReference type="Pfam" id="PF17771">
    <property type="entry name" value="ADAMTS_CR_2"/>
    <property type="match status" value="1"/>
</dbReference>
<dbReference type="EnsemblMetazoa" id="PPA26334.1">
    <property type="protein sequence ID" value="PPA26334.1"/>
    <property type="gene ID" value="WBGene00115888"/>
</dbReference>
<comment type="caution">
    <text evidence="10">Lacks conserved residue(s) required for the propagation of feature annotation.</text>
</comment>
<dbReference type="InterPro" id="IPR041645">
    <property type="entry name" value="ADAMTS_CR_2"/>
</dbReference>
<dbReference type="Gene3D" id="3.40.1620.60">
    <property type="match status" value="1"/>
</dbReference>
<evidence type="ECO:0000256" key="2">
    <source>
        <dbReference type="ARBA" id="ARBA00022670"/>
    </source>
</evidence>
<feature type="binding site" evidence="10">
    <location>
        <position position="1024"/>
    </location>
    <ligand>
        <name>Zn(2+)</name>
        <dbReference type="ChEBI" id="CHEBI:29105"/>
        <note>catalytic</note>
    </ligand>
</feature>
<dbReference type="InterPro" id="IPR057401">
    <property type="entry name" value="Adt-1/2-like_dom"/>
</dbReference>
<organism evidence="13 14">
    <name type="scientific">Pristionchus pacificus</name>
    <name type="common">Parasitic nematode worm</name>
    <dbReference type="NCBI Taxonomy" id="54126"/>
    <lineage>
        <taxon>Eukaryota</taxon>
        <taxon>Metazoa</taxon>
        <taxon>Ecdysozoa</taxon>
        <taxon>Nematoda</taxon>
        <taxon>Chromadorea</taxon>
        <taxon>Rhabditida</taxon>
        <taxon>Rhabditina</taxon>
        <taxon>Diplogasteromorpha</taxon>
        <taxon>Diplogasteroidea</taxon>
        <taxon>Neodiplogasteridae</taxon>
        <taxon>Pristionchus</taxon>
    </lineage>
</organism>
<dbReference type="Pfam" id="PF00135">
    <property type="entry name" value="COesterase"/>
    <property type="match status" value="2"/>
</dbReference>
<dbReference type="Gene3D" id="2.20.100.10">
    <property type="entry name" value="Thrombospondin type-1 (TSP1) repeat"/>
    <property type="match status" value="4"/>
</dbReference>
<evidence type="ECO:0000256" key="6">
    <source>
        <dbReference type="ARBA" id="ARBA00022833"/>
    </source>
</evidence>
<keyword evidence="14" id="KW-1185">Reference proteome</keyword>
<keyword evidence="8" id="KW-1015">Disulfide bond</keyword>
<keyword evidence="9" id="KW-0325">Glycoprotein</keyword>
<dbReference type="Pfam" id="PF00090">
    <property type="entry name" value="TSP_1"/>
    <property type="match status" value="3"/>
</dbReference>